<organism evidence="1">
    <name type="scientific">Anguilla anguilla</name>
    <name type="common">European freshwater eel</name>
    <name type="synonym">Muraena anguilla</name>
    <dbReference type="NCBI Taxonomy" id="7936"/>
    <lineage>
        <taxon>Eukaryota</taxon>
        <taxon>Metazoa</taxon>
        <taxon>Chordata</taxon>
        <taxon>Craniata</taxon>
        <taxon>Vertebrata</taxon>
        <taxon>Euteleostomi</taxon>
        <taxon>Actinopterygii</taxon>
        <taxon>Neopterygii</taxon>
        <taxon>Teleostei</taxon>
        <taxon>Anguilliformes</taxon>
        <taxon>Anguillidae</taxon>
        <taxon>Anguilla</taxon>
    </lineage>
</organism>
<reference evidence="1" key="2">
    <citation type="journal article" date="2015" name="Fish Shellfish Immunol.">
        <title>Early steps in the European eel (Anguilla anguilla)-Vibrio vulnificus interaction in the gills: Role of the RtxA13 toxin.</title>
        <authorList>
            <person name="Callol A."/>
            <person name="Pajuelo D."/>
            <person name="Ebbesson L."/>
            <person name="Teles M."/>
            <person name="MacKenzie S."/>
            <person name="Amaro C."/>
        </authorList>
    </citation>
    <scope>NUCLEOTIDE SEQUENCE</scope>
</reference>
<sequence>MGIKQERYFRNVHIHFLALSVKDVSQALL</sequence>
<proteinExistence type="predicted"/>
<protein>
    <submittedName>
        <fullName evidence="1">Uncharacterized protein</fullName>
    </submittedName>
</protein>
<reference evidence="1" key="1">
    <citation type="submission" date="2014-11" db="EMBL/GenBank/DDBJ databases">
        <authorList>
            <person name="Amaro Gonzalez C."/>
        </authorList>
    </citation>
    <scope>NUCLEOTIDE SEQUENCE</scope>
</reference>
<dbReference type="EMBL" id="GBXM01048958">
    <property type="protein sequence ID" value="JAH59619.1"/>
    <property type="molecule type" value="Transcribed_RNA"/>
</dbReference>
<dbReference type="AlphaFoldDB" id="A0A0E9U134"/>
<name>A0A0E9U134_ANGAN</name>
<accession>A0A0E9U134</accession>
<evidence type="ECO:0000313" key="1">
    <source>
        <dbReference type="EMBL" id="JAH59619.1"/>
    </source>
</evidence>